<proteinExistence type="predicted"/>
<comment type="caution">
    <text evidence="1">The sequence shown here is derived from an EMBL/GenBank/DDBJ whole genome shotgun (WGS) entry which is preliminary data.</text>
</comment>
<keyword evidence="2" id="KW-1185">Reference proteome</keyword>
<evidence type="ECO:0000313" key="2">
    <source>
        <dbReference type="Proteomes" id="UP000607653"/>
    </source>
</evidence>
<reference evidence="1 2" key="1">
    <citation type="journal article" date="2020" name="Mol. Biol. Evol.">
        <title>Distinct Expression and Methylation Patterns for Genes with Different Fates following a Single Whole-Genome Duplication in Flowering Plants.</title>
        <authorList>
            <person name="Shi T."/>
            <person name="Rahmani R.S."/>
            <person name="Gugger P.F."/>
            <person name="Wang M."/>
            <person name="Li H."/>
            <person name="Zhang Y."/>
            <person name="Li Z."/>
            <person name="Wang Q."/>
            <person name="Van de Peer Y."/>
            <person name="Marchal K."/>
            <person name="Chen J."/>
        </authorList>
    </citation>
    <scope>NUCLEOTIDE SEQUENCE [LARGE SCALE GENOMIC DNA]</scope>
    <source>
        <tissue evidence="1">Leaf</tissue>
    </source>
</reference>
<gene>
    <name evidence="1" type="ORF">HUJ06_008298</name>
</gene>
<protein>
    <submittedName>
        <fullName evidence="1">Uncharacterized protein</fullName>
    </submittedName>
</protein>
<accession>A0A822YYP5</accession>
<dbReference type="AlphaFoldDB" id="A0A822YYP5"/>
<name>A0A822YYP5_NELNU</name>
<dbReference type="EMBL" id="DUZY01000004">
    <property type="protein sequence ID" value="DAD37657.1"/>
    <property type="molecule type" value="Genomic_DNA"/>
</dbReference>
<sequence>MIIFGLRSRIQLDSSHQPSLREQATVVVSVLATFGDSSCNAVFEEGIFTGERDGDGAPSQSYDEVVLGSLPVRETETERWRWNRVKQKGM</sequence>
<organism evidence="1 2">
    <name type="scientific">Nelumbo nucifera</name>
    <name type="common">Sacred lotus</name>
    <dbReference type="NCBI Taxonomy" id="4432"/>
    <lineage>
        <taxon>Eukaryota</taxon>
        <taxon>Viridiplantae</taxon>
        <taxon>Streptophyta</taxon>
        <taxon>Embryophyta</taxon>
        <taxon>Tracheophyta</taxon>
        <taxon>Spermatophyta</taxon>
        <taxon>Magnoliopsida</taxon>
        <taxon>Proteales</taxon>
        <taxon>Nelumbonaceae</taxon>
        <taxon>Nelumbo</taxon>
    </lineage>
</organism>
<evidence type="ECO:0000313" key="1">
    <source>
        <dbReference type="EMBL" id="DAD37657.1"/>
    </source>
</evidence>
<dbReference type="Proteomes" id="UP000607653">
    <property type="component" value="Unassembled WGS sequence"/>
</dbReference>